<evidence type="ECO:0000256" key="8">
    <source>
        <dbReference type="HAMAP-Rule" id="MF_01978"/>
    </source>
</evidence>
<comment type="catalytic activity">
    <reaction evidence="7 8">
        <text>beta-D-fructose 6-phosphate + diphosphate = beta-D-fructose 1,6-bisphosphate + phosphate + H(+)</text>
        <dbReference type="Rhea" id="RHEA:13613"/>
        <dbReference type="ChEBI" id="CHEBI:15378"/>
        <dbReference type="ChEBI" id="CHEBI:32966"/>
        <dbReference type="ChEBI" id="CHEBI:33019"/>
        <dbReference type="ChEBI" id="CHEBI:43474"/>
        <dbReference type="ChEBI" id="CHEBI:57634"/>
        <dbReference type="EC" id="2.7.1.90"/>
    </reaction>
</comment>
<protein>
    <recommendedName>
        <fullName evidence="8">Pyrophosphate--fructose 6-phosphate 1-phosphotransferase</fullName>
        <ecNumber evidence="8">2.7.1.90</ecNumber>
    </recommendedName>
    <alternativeName>
        <fullName evidence="8">6-phosphofructokinase, pyrophosphate dependent</fullName>
    </alternativeName>
    <alternativeName>
        <fullName evidence="8">PPi-dependent phosphofructokinase</fullName>
        <shortName evidence="8">PPi-PFK</shortName>
    </alternativeName>
    <alternativeName>
        <fullName evidence="8">Pyrophosphate-dependent 6-phosphofructose-1-kinase</fullName>
    </alternativeName>
</protein>
<evidence type="ECO:0000256" key="4">
    <source>
        <dbReference type="ARBA" id="ARBA00022723"/>
    </source>
</evidence>
<dbReference type="PRINTS" id="PR00476">
    <property type="entry name" value="PHFRCTKINASE"/>
</dbReference>
<proteinExistence type="inferred from homology"/>
<dbReference type="EC" id="2.7.1.90" evidence="8"/>
<feature type="binding site" evidence="8">
    <location>
        <position position="158"/>
    </location>
    <ligand>
        <name>Mg(2+)</name>
        <dbReference type="ChEBI" id="CHEBI:18420"/>
        <note>catalytic</note>
    </ligand>
</feature>
<reference evidence="10" key="1">
    <citation type="submission" date="2023-06" db="EMBL/GenBank/DDBJ databases">
        <authorList>
            <person name="Zhang S."/>
        </authorList>
    </citation>
    <scope>NUCLEOTIDE SEQUENCE</scope>
    <source>
        <strain evidence="10">SG2303</strain>
    </source>
</reference>
<comment type="subunit">
    <text evidence="8">Homodimer.</text>
</comment>
<feature type="binding site" evidence="8">
    <location>
        <begin position="186"/>
        <end position="188"/>
    </location>
    <ligand>
        <name>substrate</name>
    </ligand>
</feature>
<dbReference type="InterPro" id="IPR035966">
    <property type="entry name" value="PKF_sf"/>
</dbReference>
<evidence type="ECO:0000256" key="6">
    <source>
        <dbReference type="ARBA" id="ARBA00022842"/>
    </source>
</evidence>
<keyword evidence="3 8" id="KW-0808">Transferase</keyword>
<feature type="binding site" evidence="8">
    <location>
        <begin position="232"/>
        <end position="234"/>
    </location>
    <ligand>
        <name>substrate</name>
    </ligand>
</feature>
<evidence type="ECO:0000256" key="7">
    <source>
        <dbReference type="ARBA" id="ARBA00048072"/>
    </source>
</evidence>
<dbReference type="Gene3D" id="3.40.50.450">
    <property type="match status" value="1"/>
</dbReference>
<comment type="pathway">
    <text evidence="8">Carbohydrate degradation; glycolysis; D-glyceraldehyde 3-phosphate and glycerone phosphate from D-glucose: step 3/4.</text>
</comment>
<evidence type="ECO:0000313" key="11">
    <source>
        <dbReference type="Proteomes" id="UP001168540"/>
    </source>
</evidence>
<comment type="subcellular location">
    <subcellularLocation>
        <location evidence="8">Cytoplasm</location>
    </subcellularLocation>
</comment>
<feature type="binding site" evidence="8">
    <location>
        <position position="60"/>
    </location>
    <ligand>
        <name>diphosphate</name>
        <dbReference type="ChEBI" id="CHEBI:33019"/>
    </ligand>
</feature>
<feature type="binding site" evidence="8">
    <location>
        <position position="289"/>
    </location>
    <ligand>
        <name>substrate</name>
    </ligand>
</feature>
<name>A0ABT7XT04_9NEIS</name>
<evidence type="ECO:0000256" key="1">
    <source>
        <dbReference type="ARBA" id="ARBA00001946"/>
    </source>
</evidence>
<sequence>MTDDSRKLLIGRSKMDGLVSMAMMRWRTQVRHFHSVSGVSVPLVGTNMVASPLLYLQSGGPTAVLNASAFGVIETARRLGRPLLAARNGLAGLLDGRLVDTARVSKDDIALLPTMPGGSFGVSRHMIPAYYEAPQEWLAVRDVLERHNIHHLLLNGGNGSMGCAARLAEFEQHTGYPLSVIGIPKTIDNDLLGTDFSPGFPSAAKFLATSMREVVLDMNSMEQQRVFIMETMGRHTGWLAAATTAAARPPGDAPLLILLPEVPFDPAVFLSLLDQGLQRHGHCAIAVSEGLKGSDGLPVAESRHDVVYGHEQLGGAGAWLANLVRLQCGITAHVAQVDCLQRAARHLASNVDLHMAYEVGCTAVEWALNGMHGVMTGIVRRLSATRTWEVVPIALAEVGDLERKLPLEYIDVANLGVTPAFLDYLRPLLAGEVPVPYGSDGLPDYHPIAWPDV</sequence>
<dbReference type="Proteomes" id="UP001168540">
    <property type="component" value="Unassembled WGS sequence"/>
</dbReference>
<dbReference type="NCBIfam" id="NF010675">
    <property type="entry name" value="PRK14072.1"/>
    <property type="match status" value="1"/>
</dbReference>
<dbReference type="RefSeq" id="WP_289831564.1">
    <property type="nucleotide sequence ID" value="NZ_JAUEDK010000047.1"/>
</dbReference>
<keyword evidence="6 8" id="KW-0460">Magnesium</keyword>
<dbReference type="InterPro" id="IPR011404">
    <property type="entry name" value="PPi-PFK"/>
</dbReference>
<keyword evidence="11" id="KW-1185">Reference proteome</keyword>
<dbReference type="EMBL" id="JAUEDK010000047">
    <property type="protein sequence ID" value="MDN0076931.1"/>
    <property type="molecule type" value="Genomic_DNA"/>
</dbReference>
<dbReference type="PANTHER" id="PTHR45770">
    <property type="entry name" value="ATP-DEPENDENT 6-PHOSPHOFRUCTOKINASE 1"/>
    <property type="match status" value="1"/>
</dbReference>
<comment type="similarity">
    <text evidence="8">Belongs to the phosphofructokinase type A (PFKA) family. PPi-dependent PFK group II subfamily. Clade 'B2' sub-subfamily.</text>
</comment>
<comment type="caution">
    <text evidence="8">Lacks conserved residue(s) required for the propagation of feature annotation.</text>
</comment>
<dbReference type="SUPFAM" id="SSF53784">
    <property type="entry name" value="Phosphofructokinase"/>
    <property type="match status" value="1"/>
</dbReference>
<feature type="site" description="Important for catalytic activity; stabilizes the transition state when the phosphoryl donor is PPi" evidence="8">
    <location>
        <position position="185"/>
    </location>
</feature>
<dbReference type="PIRSF" id="PIRSF036483">
    <property type="entry name" value="PFK_XF0274"/>
    <property type="match status" value="1"/>
</dbReference>
<evidence type="ECO:0000256" key="5">
    <source>
        <dbReference type="ARBA" id="ARBA00022777"/>
    </source>
</evidence>
<keyword evidence="8" id="KW-0324">Glycolysis</keyword>
<accession>A0ABT7XT04</accession>
<evidence type="ECO:0000259" key="9">
    <source>
        <dbReference type="Pfam" id="PF00365"/>
    </source>
</evidence>
<evidence type="ECO:0000256" key="2">
    <source>
        <dbReference type="ARBA" id="ARBA00003138"/>
    </source>
</evidence>
<organism evidence="10 11">
    <name type="scientific">Crenobacter oryzisoli</name>
    <dbReference type="NCBI Taxonomy" id="3056844"/>
    <lineage>
        <taxon>Bacteria</taxon>
        <taxon>Pseudomonadati</taxon>
        <taxon>Pseudomonadota</taxon>
        <taxon>Betaproteobacteria</taxon>
        <taxon>Neisseriales</taxon>
        <taxon>Neisseriaceae</taxon>
        <taxon>Crenobacter</taxon>
    </lineage>
</organism>
<evidence type="ECO:0000313" key="10">
    <source>
        <dbReference type="EMBL" id="MDN0076931.1"/>
    </source>
</evidence>
<dbReference type="InterPro" id="IPR050929">
    <property type="entry name" value="PFKA"/>
</dbReference>
<dbReference type="InterPro" id="IPR022953">
    <property type="entry name" value="ATP_PFK"/>
</dbReference>
<evidence type="ECO:0000256" key="3">
    <source>
        <dbReference type="ARBA" id="ARBA00022679"/>
    </source>
</evidence>
<dbReference type="InterPro" id="IPR000023">
    <property type="entry name" value="Phosphofructokinase_dom"/>
</dbReference>
<feature type="domain" description="Phosphofructokinase" evidence="9">
    <location>
        <begin position="55"/>
        <end position="366"/>
    </location>
</feature>
<feature type="active site" description="Proton acceptor" evidence="8">
    <location>
        <position position="188"/>
    </location>
</feature>
<keyword evidence="8" id="KW-0963">Cytoplasm</keyword>
<dbReference type="HAMAP" id="MF_01978">
    <property type="entry name" value="Phosphofructokinase_II_B2"/>
    <property type="match status" value="1"/>
</dbReference>
<gene>
    <name evidence="8" type="primary">pfp</name>
    <name evidence="10" type="ORF">QU481_18975</name>
</gene>
<comment type="cofactor">
    <cofactor evidence="1 8">
        <name>Mg(2+)</name>
        <dbReference type="ChEBI" id="CHEBI:18420"/>
    </cofactor>
</comment>
<comment type="caution">
    <text evidence="10">The sequence shown here is derived from an EMBL/GenBank/DDBJ whole genome shotgun (WGS) entry which is preliminary data.</text>
</comment>
<comment type="activity regulation">
    <text evidence="8">Non-allosteric.</text>
</comment>
<dbReference type="Pfam" id="PF00365">
    <property type="entry name" value="PFK"/>
    <property type="match status" value="1"/>
</dbReference>
<keyword evidence="4 8" id="KW-0479">Metal-binding</keyword>
<dbReference type="Gene3D" id="3.40.50.460">
    <property type="entry name" value="Phosphofructokinase domain"/>
    <property type="match status" value="1"/>
</dbReference>
<comment type="function">
    <text evidence="2 8">Catalyzes the phosphorylation of D-fructose 6-phosphate, the first committing step of glycolysis. Uses inorganic phosphate (PPi) as phosphoryl donor instead of ATP like common ATP-dependent phosphofructokinases (ATP-PFKs), which renders the reaction reversible, and can thus function both in glycolysis and gluconeogenesis. Consistently, PPi-PFK can replace the enzymes of both the forward (ATP-PFK) and reverse (fructose-bisphosphatase (FBPase)) reactions.</text>
</comment>
<keyword evidence="5 8" id="KW-0418">Kinase</keyword>